<feature type="transmembrane region" description="Helical" evidence="1">
    <location>
        <begin position="134"/>
        <end position="162"/>
    </location>
</feature>
<dbReference type="Proteomes" id="UP000058636">
    <property type="component" value="Unassembled WGS sequence"/>
</dbReference>
<name>A0A117L2J5_9THEM</name>
<keyword evidence="1" id="KW-0812">Transmembrane</keyword>
<dbReference type="Pfam" id="PF04018">
    <property type="entry name" value="VCA0040-like"/>
    <property type="match status" value="1"/>
</dbReference>
<keyword evidence="1" id="KW-1133">Transmembrane helix</keyword>
<dbReference type="AlphaFoldDB" id="A0A117L2J5"/>
<feature type="transmembrane region" description="Helical" evidence="1">
    <location>
        <begin position="79"/>
        <end position="96"/>
    </location>
</feature>
<feature type="transmembrane region" description="Helical" evidence="1">
    <location>
        <begin position="205"/>
        <end position="222"/>
    </location>
</feature>
<reference evidence="2 3" key="1">
    <citation type="journal article" date="2015" name="MBio">
        <title>Genome-Resolved Metagenomic Analysis Reveals Roles for Candidate Phyla and Other Microbial Community Members in Biogeochemical Transformations in Oil Reservoirs.</title>
        <authorList>
            <person name="Hu P."/>
            <person name="Tom L."/>
            <person name="Singh A."/>
            <person name="Thomas B.C."/>
            <person name="Baker B.J."/>
            <person name="Piceno Y.M."/>
            <person name="Andersen G.L."/>
            <person name="Banfield J.F."/>
        </authorList>
    </citation>
    <scope>NUCLEOTIDE SEQUENCE [LARGE SCALE GENOMIC DNA]</scope>
    <source>
        <strain evidence="2">46_26</strain>
    </source>
</reference>
<feature type="transmembrane region" description="Helical" evidence="1">
    <location>
        <begin position="234"/>
        <end position="254"/>
    </location>
</feature>
<feature type="transmembrane region" description="Helical" evidence="1">
    <location>
        <begin position="168"/>
        <end position="193"/>
    </location>
</feature>
<keyword evidence="1" id="KW-0472">Membrane</keyword>
<gene>
    <name evidence="2" type="ORF">XD57_1036</name>
</gene>
<dbReference type="PANTHER" id="PTHR37308:SF1">
    <property type="entry name" value="POLYPRENYL-PHOSPHATE TRANSPORTER"/>
    <property type="match status" value="1"/>
</dbReference>
<dbReference type="PATRIC" id="fig|93930.3.peg.46"/>
<organism evidence="2 3">
    <name type="scientific">Thermotoga petrophila</name>
    <dbReference type="NCBI Taxonomy" id="93929"/>
    <lineage>
        <taxon>Bacteria</taxon>
        <taxon>Thermotogati</taxon>
        <taxon>Thermotogota</taxon>
        <taxon>Thermotogae</taxon>
        <taxon>Thermotogales</taxon>
        <taxon>Thermotogaceae</taxon>
        <taxon>Thermotoga</taxon>
    </lineage>
</organism>
<feature type="transmembrane region" description="Helical" evidence="1">
    <location>
        <begin position="53"/>
        <end position="72"/>
    </location>
</feature>
<feature type="transmembrane region" description="Helical" evidence="1">
    <location>
        <begin position="102"/>
        <end position="122"/>
    </location>
</feature>
<evidence type="ECO:0000313" key="3">
    <source>
        <dbReference type="Proteomes" id="UP000058636"/>
    </source>
</evidence>
<comment type="caution">
    <text evidence="2">The sequence shown here is derived from an EMBL/GenBank/DDBJ whole genome shotgun (WGS) entry which is preliminary data.</text>
</comment>
<dbReference type="InterPro" id="IPR007163">
    <property type="entry name" value="VCA0040-like"/>
</dbReference>
<dbReference type="EMBL" id="LGFG01000082">
    <property type="protein sequence ID" value="KUK22866.1"/>
    <property type="molecule type" value="Genomic_DNA"/>
</dbReference>
<evidence type="ECO:0000256" key="1">
    <source>
        <dbReference type="SAM" id="Phobius"/>
    </source>
</evidence>
<accession>A0A117L2J5</accession>
<proteinExistence type="predicted"/>
<feature type="transmembrane region" description="Helical" evidence="1">
    <location>
        <begin position="7"/>
        <end position="33"/>
    </location>
</feature>
<sequence length="264" mass="29012">MKVWFFFSGVLMGIANVVPGVSGGTIAVLMGIYEKLIESVNSFFHGNSKSLKVLIPVGTGVLVGVFGIARFLEISLSKYPIPTHFFFLGLVIVSFVKTKEYFSIKPVNIFFVLLGMFLIFMLHFSGGTTAKENMFLLVLAGFVAAMAMVVPGISGSLILLIFGVYDHVLYLVSHLIIGELLIFSIGVVAGILVSVKIMNFLLKRFREETYSFIGGMILASLYEVLPKKMNTNVVLPSILSLVLSLTLGFFLLYIEKKLSVTQKL</sequence>
<evidence type="ECO:0000313" key="2">
    <source>
        <dbReference type="EMBL" id="KUK22866.1"/>
    </source>
</evidence>
<protein>
    <submittedName>
        <fullName evidence="2">Uncharacterized protein</fullName>
    </submittedName>
</protein>
<dbReference type="PANTHER" id="PTHR37308">
    <property type="entry name" value="INTEGRAL MEMBRANE PROTEIN"/>
    <property type="match status" value="1"/>
</dbReference>